<evidence type="ECO:0000313" key="2">
    <source>
        <dbReference type="Proteomes" id="UP001210261"/>
    </source>
</evidence>
<reference evidence="1 2" key="1">
    <citation type="submission" date="2023-01" db="EMBL/GenBank/DDBJ databases">
        <title>Description of Helicobacter ibis sp. nov. isolated from faecal droppings of black-faced ibis (Theristicus melanopis).</title>
        <authorList>
            <person name="Lopez-Cantillo M."/>
            <person name="Vidal-Veuthey B."/>
            <person name="Mella A."/>
            <person name="De La Haba R."/>
            <person name="Collado L."/>
        </authorList>
    </citation>
    <scope>NUCLEOTIDE SEQUENCE [LARGE SCALE GENOMIC DNA]</scope>
    <source>
        <strain evidence="1 2">A82</strain>
    </source>
</reference>
<evidence type="ECO:0000313" key="1">
    <source>
        <dbReference type="EMBL" id="MDA3969700.1"/>
    </source>
</evidence>
<dbReference type="EMBL" id="JAQHXR010000013">
    <property type="protein sequence ID" value="MDA3969700.1"/>
    <property type="molecule type" value="Genomic_DNA"/>
</dbReference>
<proteinExistence type="predicted"/>
<organism evidence="1 2">
    <name type="scientific">Helicobacter ibis</name>
    <dbReference type="NCBI Taxonomy" id="2962633"/>
    <lineage>
        <taxon>Bacteria</taxon>
        <taxon>Pseudomonadati</taxon>
        <taxon>Campylobacterota</taxon>
        <taxon>Epsilonproteobacteria</taxon>
        <taxon>Campylobacterales</taxon>
        <taxon>Helicobacteraceae</taxon>
        <taxon>Helicobacter</taxon>
    </lineage>
</organism>
<keyword evidence="2" id="KW-1185">Reference proteome</keyword>
<dbReference type="RefSeq" id="WP_271022059.1">
    <property type="nucleotide sequence ID" value="NZ_JAQHXR010000013.1"/>
</dbReference>
<protein>
    <submittedName>
        <fullName evidence="1">Uncharacterized protein</fullName>
    </submittedName>
</protein>
<sequence length="116" mass="12911">GVGKLIDETAIGGFIRNLPSQNLRGAEEILSHSITKEQREAIKKFGEEFGGSLKRGDGNLDSLINATNNLPPLFQSTAGKILESLNKPTLKSSHIELLYFYCRFLEIYILYLIAKI</sequence>
<gene>
    <name evidence="1" type="ORF">PF021_08530</name>
</gene>
<comment type="caution">
    <text evidence="1">The sequence shown here is derived from an EMBL/GenBank/DDBJ whole genome shotgun (WGS) entry which is preliminary data.</text>
</comment>
<accession>A0ABT4VHU2</accession>
<feature type="non-terminal residue" evidence="1">
    <location>
        <position position="1"/>
    </location>
</feature>
<dbReference type="Proteomes" id="UP001210261">
    <property type="component" value="Unassembled WGS sequence"/>
</dbReference>
<name>A0ABT4VHU2_9HELI</name>